<comment type="function">
    <text evidence="5">Acetylates the N-terminal alanine of ribosomal protein bS18.</text>
</comment>
<evidence type="ECO:0000256" key="5">
    <source>
        <dbReference type="HAMAP-Rule" id="MF_02210"/>
    </source>
</evidence>
<dbReference type="PANTHER" id="PTHR43420">
    <property type="entry name" value="ACETYLTRANSFERASE"/>
    <property type="match status" value="1"/>
</dbReference>
<keyword evidence="8" id="KW-1185">Reference proteome</keyword>
<dbReference type="InterPro" id="IPR043690">
    <property type="entry name" value="RimI"/>
</dbReference>
<dbReference type="EC" id="2.3.1.266" evidence="5"/>
<proteinExistence type="inferred from homology"/>
<comment type="caution">
    <text evidence="7">The sequence shown here is derived from an EMBL/GenBank/DDBJ whole genome shotgun (WGS) entry which is preliminary data.</text>
</comment>
<sequence>MGNVVETIMNIEFFPFEQFPMAALLEIESACHPFPWTEAVLSGCQGQGYDFVVAAIKGKPIGYYITHRVLDEATLMNICVHPNHQGKGYGGQLLQNALERLKRHSITHCFLEVRASNKGAGALYQKLGFLLIDKRKGYYRTNGEREDALVMSLQLQ</sequence>
<dbReference type="Gene3D" id="3.40.630.30">
    <property type="match status" value="1"/>
</dbReference>
<dbReference type="AlphaFoldDB" id="A0A4V5NV21"/>
<dbReference type="InterPro" id="IPR016181">
    <property type="entry name" value="Acyl_CoA_acyltransferase"/>
</dbReference>
<dbReference type="HAMAP" id="MF_02210">
    <property type="entry name" value="RimI"/>
    <property type="match status" value="1"/>
</dbReference>
<evidence type="ECO:0000256" key="1">
    <source>
        <dbReference type="ARBA" id="ARBA00005395"/>
    </source>
</evidence>
<feature type="active site" description="Proton donor" evidence="5">
    <location>
        <position position="124"/>
    </location>
</feature>
<evidence type="ECO:0000256" key="3">
    <source>
        <dbReference type="ARBA" id="ARBA00022679"/>
    </source>
</evidence>
<reference evidence="7 8" key="1">
    <citation type="submission" date="2019-04" db="EMBL/GenBank/DDBJ databases">
        <authorList>
            <person name="Hwang J.C."/>
        </authorList>
    </citation>
    <scope>NUCLEOTIDE SEQUENCE [LARGE SCALE GENOMIC DNA]</scope>
    <source>
        <strain evidence="7 8">IMCC35002</strain>
    </source>
</reference>
<feature type="domain" description="N-acetyltransferase" evidence="6">
    <location>
        <begin position="11"/>
        <end position="156"/>
    </location>
</feature>
<protein>
    <recommendedName>
        <fullName evidence="5">[Ribosomal protein bS18]-alanine N-acetyltransferase</fullName>
        <ecNumber evidence="5">2.3.1.266</ecNumber>
    </recommendedName>
</protein>
<dbReference type="InterPro" id="IPR006464">
    <property type="entry name" value="AcTrfase_RimI/Ard1"/>
</dbReference>
<feature type="binding site" evidence="5">
    <location>
        <position position="117"/>
    </location>
    <ligand>
        <name>acetyl-CoA</name>
        <dbReference type="ChEBI" id="CHEBI:57288"/>
    </ligand>
</feature>
<accession>A0A4V5NV21</accession>
<keyword evidence="2 5" id="KW-0963">Cytoplasm</keyword>
<evidence type="ECO:0000256" key="2">
    <source>
        <dbReference type="ARBA" id="ARBA00022490"/>
    </source>
</evidence>
<dbReference type="GO" id="GO:0008999">
    <property type="term" value="F:protein-N-terminal-alanine acetyltransferase activity"/>
    <property type="evidence" value="ECO:0007669"/>
    <property type="project" value="UniProtKB-UniRule"/>
</dbReference>
<dbReference type="PROSITE" id="PS51186">
    <property type="entry name" value="GNAT"/>
    <property type="match status" value="1"/>
</dbReference>
<dbReference type="CDD" id="cd04301">
    <property type="entry name" value="NAT_SF"/>
    <property type="match status" value="1"/>
</dbReference>
<evidence type="ECO:0000313" key="8">
    <source>
        <dbReference type="Proteomes" id="UP000305675"/>
    </source>
</evidence>
<evidence type="ECO:0000256" key="4">
    <source>
        <dbReference type="ARBA" id="ARBA00023315"/>
    </source>
</evidence>
<dbReference type="NCBIfam" id="TIGR01575">
    <property type="entry name" value="rimI"/>
    <property type="match status" value="1"/>
</dbReference>
<comment type="catalytic activity">
    <reaction evidence="5">
        <text>N-terminal L-alanyl-[ribosomal protein bS18] + acetyl-CoA = N-terminal N(alpha)-acetyl-L-alanyl-[ribosomal protein bS18] + CoA + H(+)</text>
        <dbReference type="Rhea" id="RHEA:43756"/>
        <dbReference type="Rhea" id="RHEA-COMP:10676"/>
        <dbReference type="Rhea" id="RHEA-COMP:10677"/>
        <dbReference type="ChEBI" id="CHEBI:15378"/>
        <dbReference type="ChEBI" id="CHEBI:57287"/>
        <dbReference type="ChEBI" id="CHEBI:57288"/>
        <dbReference type="ChEBI" id="CHEBI:64718"/>
        <dbReference type="ChEBI" id="CHEBI:83683"/>
        <dbReference type="EC" id="2.3.1.266"/>
    </reaction>
</comment>
<dbReference type="SUPFAM" id="SSF55729">
    <property type="entry name" value="Acyl-CoA N-acyltransferases (Nat)"/>
    <property type="match status" value="1"/>
</dbReference>
<dbReference type="InterPro" id="IPR050680">
    <property type="entry name" value="YpeA/RimI_acetyltransf"/>
</dbReference>
<dbReference type="OrthoDB" id="9796919at2"/>
<gene>
    <name evidence="5 7" type="primary">rimI</name>
    <name evidence="7" type="ORF">FCL42_21385</name>
</gene>
<keyword evidence="3 5" id="KW-0808">Transferase</keyword>
<comment type="subcellular location">
    <subcellularLocation>
        <location evidence="5">Cytoplasm</location>
    </subcellularLocation>
</comment>
<dbReference type="InterPro" id="IPR000182">
    <property type="entry name" value="GNAT_dom"/>
</dbReference>
<dbReference type="GO" id="GO:0005737">
    <property type="term" value="C:cytoplasm"/>
    <property type="evidence" value="ECO:0007669"/>
    <property type="project" value="UniProtKB-SubCell"/>
</dbReference>
<comment type="caution">
    <text evidence="5">Lacks conserved residue(s) required for the propagation of feature annotation.</text>
</comment>
<feature type="active site" description="Proton acceptor" evidence="5">
    <location>
        <position position="112"/>
    </location>
</feature>
<keyword evidence="4 5" id="KW-0012">Acyltransferase</keyword>
<evidence type="ECO:0000313" key="7">
    <source>
        <dbReference type="EMBL" id="TKB48822.1"/>
    </source>
</evidence>
<evidence type="ECO:0000259" key="6">
    <source>
        <dbReference type="PROSITE" id="PS51186"/>
    </source>
</evidence>
<organism evidence="7 8">
    <name type="scientific">Ferrimonas aestuarii</name>
    <dbReference type="NCBI Taxonomy" id="2569539"/>
    <lineage>
        <taxon>Bacteria</taxon>
        <taxon>Pseudomonadati</taxon>
        <taxon>Pseudomonadota</taxon>
        <taxon>Gammaproteobacteria</taxon>
        <taxon>Alteromonadales</taxon>
        <taxon>Ferrimonadaceae</taxon>
        <taxon>Ferrimonas</taxon>
    </lineage>
</organism>
<dbReference type="EMBL" id="SWCJ01000032">
    <property type="protein sequence ID" value="TKB48822.1"/>
    <property type="molecule type" value="Genomic_DNA"/>
</dbReference>
<comment type="similarity">
    <text evidence="1 5">Belongs to the acetyltransferase family. RimI subfamily.</text>
</comment>
<dbReference type="Pfam" id="PF00583">
    <property type="entry name" value="Acetyltransf_1"/>
    <property type="match status" value="1"/>
</dbReference>
<dbReference type="PANTHER" id="PTHR43420:SF12">
    <property type="entry name" value="N-ACETYLTRANSFERASE DOMAIN-CONTAINING PROTEIN"/>
    <property type="match status" value="1"/>
</dbReference>
<name>A0A4V5NV21_9GAMM</name>
<dbReference type="Proteomes" id="UP000305675">
    <property type="component" value="Unassembled WGS sequence"/>
</dbReference>